<comment type="caution">
    <text evidence="1">The sequence shown here is derived from an EMBL/GenBank/DDBJ whole genome shotgun (WGS) entry which is preliminary data.</text>
</comment>
<sequence length="86" mass="9628">MYYKFIVRSLGKTVPICGLKRSCYPQKFPLKPSHSEPNPVHEKSVQGTNRIKVVPPQNQERELFDGSVTVGAAPSPRHVPIPIFCV</sequence>
<name>A0A565C435_9BRAS</name>
<organism evidence="1 2">
    <name type="scientific">Arabis nemorensis</name>
    <dbReference type="NCBI Taxonomy" id="586526"/>
    <lineage>
        <taxon>Eukaryota</taxon>
        <taxon>Viridiplantae</taxon>
        <taxon>Streptophyta</taxon>
        <taxon>Embryophyta</taxon>
        <taxon>Tracheophyta</taxon>
        <taxon>Spermatophyta</taxon>
        <taxon>Magnoliopsida</taxon>
        <taxon>eudicotyledons</taxon>
        <taxon>Gunneridae</taxon>
        <taxon>Pentapetalae</taxon>
        <taxon>rosids</taxon>
        <taxon>malvids</taxon>
        <taxon>Brassicales</taxon>
        <taxon>Brassicaceae</taxon>
        <taxon>Arabideae</taxon>
        <taxon>Arabis</taxon>
    </lineage>
</organism>
<dbReference type="EMBL" id="CABITT030000006">
    <property type="protein sequence ID" value="VVB08414.1"/>
    <property type="molecule type" value="Genomic_DNA"/>
</dbReference>
<dbReference type="Proteomes" id="UP000489600">
    <property type="component" value="Unassembled WGS sequence"/>
</dbReference>
<keyword evidence="2" id="KW-1185">Reference proteome</keyword>
<proteinExistence type="predicted"/>
<reference evidence="1" key="1">
    <citation type="submission" date="2019-07" db="EMBL/GenBank/DDBJ databases">
        <authorList>
            <person name="Dittberner H."/>
        </authorList>
    </citation>
    <scope>NUCLEOTIDE SEQUENCE [LARGE SCALE GENOMIC DNA]</scope>
</reference>
<protein>
    <submittedName>
        <fullName evidence="1">Uncharacterized protein</fullName>
    </submittedName>
</protein>
<gene>
    <name evidence="1" type="ORF">ANE_LOCUS18858</name>
</gene>
<accession>A0A565C435</accession>
<dbReference type="OrthoDB" id="1043358at2759"/>
<evidence type="ECO:0000313" key="2">
    <source>
        <dbReference type="Proteomes" id="UP000489600"/>
    </source>
</evidence>
<dbReference type="AlphaFoldDB" id="A0A565C435"/>
<evidence type="ECO:0000313" key="1">
    <source>
        <dbReference type="EMBL" id="VVB08414.1"/>
    </source>
</evidence>